<keyword evidence="2" id="KW-1185">Reference proteome</keyword>
<organism evidence="1 2">
    <name type="scientific">Natronospira elongata</name>
    <dbReference type="NCBI Taxonomy" id="3110268"/>
    <lineage>
        <taxon>Bacteria</taxon>
        <taxon>Pseudomonadati</taxon>
        <taxon>Pseudomonadota</taxon>
        <taxon>Gammaproteobacteria</taxon>
        <taxon>Natronospirales</taxon>
        <taxon>Natronospiraceae</taxon>
        <taxon>Natronospira</taxon>
    </lineage>
</organism>
<accession>A0AAP6JEV5</accession>
<evidence type="ECO:0008006" key="3">
    <source>
        <dbReference type="Google" id="ProtNLM"/>
    </source>
</evidence>
<protein>
    <recommendedName>
        <fullName evidence="3">SPOR domain-containing protein</fullName>
    </recommendedName>
</protein>
<dbReference type="EMBL" id="JAYGII010000007">
    <property type="protein sequence ID" value="MEA5445207.1"/>
    <property type="molecule type" value="Genomic_DNA"/>
</dbReference>
<dbReference type="RefSeq" id="WP_346050837.1">
    <property type="nucleotide sequence ID" value="NZ_JAYGII010000007.1"/>
</dbReference>
<comment type="caution">
    <text evidence="1">The sequence shown here is derived from an EMBL/GenBank/DDBJ whole genome shotgun (WGS) entry which is preliminary data.</text>
</comment>
<name>A0AAP6JEV5_9GAMM</name>
<gene>
    <name evidence="1" type="ORF">VCB98_05165</name>
</gene>
<reference evidence="1 2" key="1">
    <citation type="submission" date="2023-12" db="EMBL/GenBank/DDBJ databases">
        <title>Whole-genome sequencing of halo(alkali)philic microorganisms from hypersaline lakes.</title>
        <authorList>
            <person name="Sorokin D.Y."/>
            <person name="Merkel A.Y."/>
            <person name="Messina E."/>
            <person name="Yakimov M."/>
        </authorList>
    </citation>
    <scope>NUCLEOTIDE SEQUENCE [LARGE SCALE GENOMIC DNA]</scope>
    <source>
        <strain evidence="1 2">AB-CW1</strain>
    </source>
</reference>
<proteinExistence type="predicted"/>
<evidence type="ECO:0000313" key="2">
    <source>
        <dbReference type="Proteomes" id="UP001302316"/>
    </source>
</evidence>
<sequence length="226" mass="25584">MLRLIFLLLLALNLVVLAWQAWHAPDPAEELVRIEPNERYQLAVAEPDLPESDLQPREPAEPQWRPGGCVQLGGVDGEEALRAFKRLRPELSAHLLEIPESVVFAWWVIIPPDGITDADETLAALEAAGAGDYFLIRSGEGEGGISLGLFSTPERAELRRDRLQERGFSPDIRERERQEPRYWLLMPEGRLAPEVWQADHPEWRLRPALCPGAEGELVDIRRNPLE</sequence>
<evidence type="ECO:0000313" key="1">
    <source>
        <dbReference type="EMBL" id="MEA5445207.1"/>
    </source>
</evidence>
<dbReference type="AlphaFoldDB" id="A0AAP6JEV5"/>
<dbReference type="Proteomes" id="UP001302316">
    <property type="component" value="Unassembled WGS sequence"/>
</dbReference>